<keyword evidence="8" id="KW-1133">Transmembrane helix</keyword>
<dbReference type="Pfam" id="PF07694">
    <property type="entry name" value="5TM-5TMR_LYT"/>
    <property type="match status" value="1"/>
</dbReference>
<gene>
    <name evidence="14" type="ORF">IJ22_08300</name>
</gene>
<evidence type="ECO:0000256" key="10">
    <source>
        <dbReference type="ARBA" id="ARBA00023136"/>
    </source>
</evidence>
<evidence type="ECO:0000256" key="4">
    <source>
        <dbReference type="ARBA" id="ARBA00022692"/>
    </source>
</evidence>
<evidence type="ECO:0000256" key="7">
    <source>
        <dbReference type="ARBA" id="ARBA00022840"/>
    </source>
</evidence>
<keyword evidence="15" id="KW-1185">Reference proteome</keyword>
<dbReference type="Pfam" id="PF06580">
    <property type="entry name" value="His_kinase"/>
    <property type="match status" value="1"/>
</dbReference>
<evidence type="ECO:0000256" key="1">
    <source>
        <dbReference type="ARBA" id="ARBA00004651"/>
    </source>
</evidence>
<dbReference type="PATRIC" id="fig|162209.4.peg.888"/>
<dbReference type="SUPFAM" id="SSF55874">
    <property type="entry name" value="ATPase domain of HSP90 chaperone/DNA topoisomerase II/histidine kinase"/>
    <property type="match status" value="1"/>
</dbReference>
<protein>
    <submittedName>
        <fullName evidence="14">Histidine kinase</fullName>
    </submittedName>
</protein>
<dbReference type="KEGG" id="pnp:IJ22_08300"/>
<evidence type="ECO:0000259" key="12">
    <source>
        <dbReference type="Pfam" id="PF06580"/>
    </source>
</evidence>
<evidence type="ECO:0000256" key="8">
    <source>
        <dbReference type="ARBA" id="ARBA00022989"/>
    </source>
</evidence>
<dbReference type="PANTHER" id="PTHR34220:SF7">
    <property type="entry name" value="SENSOR HISTIDINE KINASE YPDA"/>
    <property type="match status" value="1"/>
</dbReference>
<dbReference type="GO" id="GO:0071555">
    <property type="term" value="P:cell wall organization"/>
    <property type="evidence" value="ECO:0007669"/>
    <property type="project" value="InterPro"/>
</dbReference>
<dbReference type="GO" id="GO:0000155">
    <property type="term" value="F:phosphorelay sensor kinase activity"/>
    <property type="evidence" value="ECO:0007669"/>
    <property type="project" value="InterPro"/>
</dbReference>
<sequence length="535" mass="60565">MLQLSVDMLERVGFLIALAFVFSRSRWMRSYMNYQGDKSYQWRFLVFFSAYAMLGTYSGVSVSNYTYQPAPWIGEVTPTAAIANSRTVGVVIAGLLGGVKSGLVVGTVAGLHRYSLGGFVAVACMVAPILQGILAGLCRNALKRRFRKFSSMQLAFVVGFFAELLQMALILMLAKPWDEAVELVSLIGFPQVFANSVGVALYFVLYNSMVREEERIGMEHAHKALQIADMTMPLWRLEFDQAVREIAKVLNEETKAVGVFFSKNGSEWIAEGRKTGFWIDMNIEIQNKKPIGQFRLFFERLDQDDHPSRRRMLASLAGLLSQQYAFVETQRQAQLLADAEIRSLQAQMNPHFLFNVLNTVKSFIRTKPEEARQMVMHLSRFLRKNMSNGNQRLVPIRDEIELVMSYLNLIKARLGDQLDFFIDIDEHVLDRQIPPFTIQPLVENAIVHGIANAGRPGVIQVRVKEEQNGEELQTRISVEDDGVGLKAGGLKRQEEHAGMALRNIEQRLSYHYGNERPLEIDSKPGEGTKISFWVR</sequence>
<dbReference type="InterPro" id="IPR050640">
    <property type="entry name" value="Bact_2-comp_sensor_kinase"/>
</dbReference>
<accession>A0A0U2UDA9</accession>
<dbReference type="Gene3D" id="1.10.1760.20">
    <property type="match status" value="1"/>
</dbReference>
<keyword evidence="6 14" id="KW-0418">Kinase</keyword>
<evidence type="ECO:0000256" key="6">
    <source>
        <dbReference type="ARBA" id="ARBA00022777"/>
    </source>
</evidence>
<proteinExistence type="predicted"/>
<keyword evidence="10" id="KW-0472">Membrane</keyword>
<evidence type="ECO:0000259" key="13">
    <source>
        <dbReference type="Pfam" id="PF07694"/>
    </source>
</evidence>
<evidence type="ECO:0000313" key="14">
    <source>
        <dbReference type="EMBL" id="ALS21212.1"/>
    </source>
</evidence>
<dbReference type="GO" id="GO:0005886">
    <property type="term" value="C:plasma membrane"/>
    <property type="evidence" value="ECO:0007669"/>
    <property type="project" value="UniProtKB-SubCell"/>
</dbReference>
<feature type="domain" description="Signal transduction histidine kinase 5TM receptor LytS transmembrane region" evidence="13">
    <location>
        <begin position="34"/>
        <end position="206"/>
    </location>
</feature>
<evidence type="ECO:0000256" key="5">
    <source>
        <dbReference type="ARBA" id="ARBA00022741"/>
    </source>
</evidence>
<dbReference type="InterPro" id="IPR010559">
    <property type="entry name" value="Sig_transdc_His_kin_internal"/>
</dbReference>
<dbReference type="PANTHER" id="PTHR34220">
    <property type="entry name" value="SENSOR HISTIDINE KINASE YPDA"/>
    <property type="match status" value="1"/>
</dbReference>
<evidence type="ECO:0000256" key="9">
    <source>
        <dbReference type="ARBA" id="ARBA00023012"/>
    </source>
</evidence>
<keyword evidence="9" id="KW-0902">Two-component regulatory system</keyword>
<reference evidence="14 15" key="2">
    <citation type="journal article" date="2016" name="Genome Announc.">
        <title>Complete Genome Sequences of Two Interactive Moderate Thermophiles, Paenibacillus napthalenovorans 32O-Y and Paenibacillus sp. 32O-W.</title>
        <authorList>
            <person name="Butler R.R.III."/>
            <person name="Wang J."/>
            <person name="Stark B.C."/>
            <person name="Pombert J.F."/>
        </authorList>
    </citation>
    <scope>NUCLEOTIDE SEQUENCE [LARGE SCALE GENOMIC DNA]</scope>
    <source>
        <strain evidence="14 15">32O-Y</strain>
    </source>
</reference>
<dbReference type="InterPro" id="IPR003594">
    <property type="entry name" value="HATPase_dom"/>
</dbReference>
<evidence type="ECO:0000256" key="2">
    <source>
        <dbReference type="ARBA" id="ARBA00022475"/>
    </source>
</evidence>
<keyword evidence="5" id="KW-0547">Nucleotide-binding</keyword>
<evidence type="ECO:0000256" key="3">
    <source>
        <dbReference type="ARBA" id="ARBA00022679"/>
    </source>
</evidence>
<dbReference type="OrthoDB" id="9776552at2"/>
<name>A0A0U2UDA9_9BACL</name>
<feature type="domain" description="Signal transduction histidine kinase internal region" evidence="12">
    <location>
        <begin position="339"/>
        <end position="418"/>
    </location>
</feature>
<keyword evidence="3" id="KW-0808">Transferase</keyword>
<dbReference type="Pfam" id="PF02518">
    <property type="entry name" value="HATPase_c"/>
    <property type="match status" value="1"/>
</dbReference>
<evidence type="ECO:0000259" key="11">
    <source>
        <dbReference type="Pfam" id="PF02518"/>
    </source>
</evidence>
<comment type="subcellular location">
    <subcellularLocation>
        <location evidence="1">Cell membrane</location>
        <topology evidence="1">Multi-pass membrane protein</topology>
    </subcellularLocation>
</comment>
<dbReference type="Proteomes" id="UP000061660">
    <property type="component" value="Chromosome"/>
</dbReference>
<dbReference type="InterPro" id="IPR036890">
    <property type="entry name" value="HATPase_C_sf"/>
</dbReference>
<reference evidence="15" key="1">
    <citation type="submission" date="2015-12" db="EMBL/GenBank/DDBJ databases">
        <title>Complete genome sequences of two moderately thermophilic Paenibacillus species.</title>
        <authorList>
            <person name="Butler R.III."/>
            <person name="Wang J."/>
            <person name="Stark B.C."/>
            <person name="Pombert J.-F."/>
        </authorList>
    </citation>
    <scope>NUCLEOTIDE SEQUENCE [LARGE SCALE GENOMIC DNA]</scope>
    <source>
        <strain evidence="15">32O-Y</strain>
    </source>
</reference>
<dbReference type="GO" id="GO:0005524">
    <property type="term" value="F:ATP binding"/>
    <property type="evidence" value="ECO:0007669"/>
    <property type="project" value="UniProtKB-KW"/>
</dbReference>
<dbReference type="AlphaFoldDB" id="A0A0U2UDA9"/>
<keyword evidence="2" id="KW-1003">Cell membrane</keyword>
<evidence type="ECO:0000313" key="15">
    <source>
        <dbReference type="Proteomes" id="UP000061660"/>
    </source>
</evidence>
<keyword evidence="7" id="KW-0067">ATP-binding</keyword>
<dbReference type="STRING" id="162209.IJ22_08300"/>
<keyword evidence="4" id="KW-0812">Transmembrane</keyword>
<dbReference type="Gene3D" id="3.30.565.10">
    <property type="entry name" value="Histidine kinase-like ATPase, C-terminal domain"/>
    <property type="match status" value="1"/>
</dbReference>
<dbReference type="EMBL" id="CP013652">
    <property type="protein sequence ID" value="ALS21212.1"/>
    <property type="molecule type" value="Genomic_DNA"/>
</dbReference>
<dbReference type="InterPro" id="IPR011620">
    <property type="entry name" value="Sig_transdc_His_kinase_LytS_TM"/>
</dbReference>
<feature type="domain" description="Histidine kinase/HSP90-like ATPase" evidence="11">
    <location>
        <begin position="438"/>
        <end position="534"/>
    </location>
</feature>
<organism evidence="14 15">
    <name type="scientific">Paenibacillus naphthalenovorans</name>
    <dbReference type="NCBI Taxonomy" id="162209"/>
    <lineage>
        <taxon>Bacteria</taxon>
        <taxon>Bacillati</taxon>
        <taxon>Bacillota</taxon>
        <taxon>Bacilli</taxon>
        <taxon>Bacillales</taxon>
        <taxon>Paenibacillaceae</taxon>
        <taxon>Paenibacillus</taxon>
    </lineage>
</organism>